<reference evidence="1 2" key="1">
    <citation type="submission" date="2010-03" db="EMBL/GenBank/DDBJ databases">
        <title>The genome sequence of Roseburia intestinalis XB6B4.</title>
        <authorList>
            <consortium name="metaHIT consortium -- http://www.metahit.eu/"/>
            <person name="Pajon A."/>
            <person name="Turner K."/>
            <person name="Parkhill J."/>
            <person name="Bernalier A."/>
        </authorList>
    </citation>
    <scope>NUCLEOTIDE SEQUENCE [LARGE SCALE GENOMIC DNA]</scope>
    <source>
        <strain evidence="1 2">XB6B4</strain>
    </source>
</reference>
<dbReference type="AlphaFoldDB" id="D4KX17"/>
<name>D4KX17_9FIRM</name>
<evidence type="ECO:0000313" key="2">
    <source>
        <dbReference type="Proteomes" id="UP000008953"/>
    </source>
</evidence>
<sequence>MERVSMAPQVLLKNGNVRERQRVRIDETHFFTEKTE</sequence>
<dbReference type="EMBL" id="FP929050">
    <property type="protein sequence ID" value="CBL11907.1"/>
    <property type="molecule type" value="Genomic_DNA"/>
</dbReference>
<dbReference type="Proteomes" id="UP000008953">
    <property type="component" value="Chromosome"/>
</dbReference>
<organism evidence="1 2">
    <name type="scientific">Roseburia intestinalis XB6B4</name>
    <dbReference type="NCBI Taxonomy" id="718255"/>
    <lineage>
        <taxon>Bacteria</taxon>
        <taxon>Bacillati</taxon>
        <taxon>Bacillota</taxon>
        <taxon>Clostridia</taxon>
        <taxon>Lachnospirales</taxon>
        <taxon>Lachnospiraceae</taxon>
        <taxon>Roseburia</taxon>
    </lineage>
</organism>
<dbReference type="PATRIC" id="fig|718255.3.peg.2471"/>
<accession>D4KX17</accession>
<gene>
    <name evidence="1" type="ORF">RO1_12740</name>
</gene>
<reference evidence="1 2" key="2">
    <citation type="submission" date="2010-03" db="EMBL/GenBank/DDBJ databases">
        <authorList>
            <person name="Pajon A."/>
        </authorList>
    </citation>
    <scope>NUCLEOTIDE SEQUENCE [LARGE SCALE GENOMIC DNA]</scope>
    <source>
        <strain evidence="1 2">XB6B4</strain>
    </source>
</reference>
<proteinExistence type="predicted"/>
<evidence type="ECO:0000313" key="1">
    <source>
        <dbReference type="EMBL" id="CBL11907.1"/>
    </source>
</evidence>
<dbReference type="KEGG" id="rix:RO1_12740"/>
<dbReference type="HOGENOM" id="CLU_3398239_0_0_9"/>
<protein>
    <submittedName>
        <fullName evidence="1">Uncharacterized protein</fullName>
    </submittedName>
</protein>